<feature type="region of interest" description="Disordered" evidence="2">
    <location>
        <begin position="1"/>
        <end position="30"/>
    </location>
</feature>
<evidence type="ECO:0000256" key="3">
    <source>
        <dbReference type="SAM" id="Phobius"/>
    </source>
</evidence>
<evidence type="ECO:0000313" key="5">
    <source>
        <dbReference type="EMBL" id="RZS58189.1"/>
    </source>
</evidence>
<dbReference type="SUPFAM" id="SSF52151">
    <property type="entry name" value="FabD/lysophospholipase-like"/>
    <property type="match status" value="1"/>
</dbReference>
<dbReference type="GO" id="GO:0004623">
    <property type="term" value="F:phospholipase A2 activity"/>
    <property type="evidence" value="ECO:0007669"/>
    <property type="project" value="TreeGrafter"/>
</dbReference>
<evidence type="ECO:0000256" key="1">
    <source>
        <dbReference type="ARBA" id="ARBA00023098"/>
    </source>
</evidence>
<dbReference type="Gene3D" id="3.40.1090.10">
    <property type="entry name" value="Cytosolic phospholipase A2 catalytic domain"/>
    <property type="match status" value="2"/>
</dbReference>
<dbReference type="InterPro" id="IPR016035">
    <property type="entry name" value="Acyl_Trfase/lysoPLipase"/>
</dbReference>
<feature type="transmembrane region" description="Helical" evidence="3">
    <location>
        <begin position="413"/>
        <end position="432"/>
    </location>
</feature>
<feature type="transmembrane region" description="Helical" evidence="3">
    <location>
        <begin position="239"/>
        <end position="257"/>
    </location>
</feature>
<evidence type="ECO:0000313" key="6">
    <source>
        <dbReference type="Proteomes" id="UP000293433"/>
    </source>
</evidence>
<dbReference type="PANTHER" id="PTHR10728">
    <property type="entry name" value="CYTOSOLIC PHOSPHOLIPASE A2"/>
    <property type="match status" value="1"/>
</dbReference>
<keyword evidence="3" id="KW-1133">Transmembrane helix</keyword>
<evidence type="ECO:0000256" key="2">
    <source>
        <dbReference type="SAM" id="MobiDB-lite"/>
    </source>
</evidence>
<gene>
    <name evidence="5" type="ORF">EV685_0468</name>
</gene>
<feature type="domain" description="PNPLA" evidence="4">
    <location>
        <begin position="60"/>
        <end position="115"/>
    </location>
</feature>
<feature type="compositionally biased region" description="Polar residues" evidence="2">
    <location>
        <begin position="15"/>
        <end position="28"/>
    </location>
</feature>
<comment type="caution">
    <text evidence="5">The sequence shown here is derived from an EMBL/GenBank/DDBJ whole genome shotgun (WGS) entry which is preliminary data.</text>
</comment>
<feature type="transmembrane region" description="Helical" evidence="3">
    <location>
        <begin position="198"/>
        <end position="218"/>
    </location>
</feature>
<evidence type="ECO:0000259" key="4">
    <source>
        <dbReference type="Pfam" id="PF01734"/>
    </source>
</evidence>
<dbReference type="AlphaFoldDB" id="A0A4Q7LWL9"/>
<feature type="transmembrane region" description="Helical" evidence="3">
    <location>
        <begin position="269"/>
        <end position="287"/>
    </location>
</feature>
<accession>A0A4Q7LWL9</accession>
<protein>
    <submittedName>
        <fullName evidence="5">Patatin-like phospholipase</fullName>
    </submittedName>
</protein>
<name>A0A4Q7LWL9_9BURK</name>
<dbReference type="InterPro" id="IPR002641">
    <property type="entry name" value="PNPLA_dom"/>
</dbReference>
<dbReference type="PANTHER" id="PTHR10728:SF40">
    <property type="entry name" value="PATATIN FAMILY PROTEIN"/>
    <property type="match status" value="1"/>
</dbReference>
<reference evidence="5 6" key="1">
    <citation type="submission" date="2019-02" db="EMBL/GenBank/DDBJ databases">
        <title>Genomic Encyclopedia of Type Strains, Phase IV (KMG-IV): sequencing the most valuable type-strain genomes for metagenomic binning, comparative biology and taxonomic classification.</title>
        <authorList>
            <person name="Goeker M."/>
        </authorList>
    </citation>
    <scope>NUCLEOTIDE SEQUENCE [LARGE SCALE GENOMIC DNA]</scope>
    <source>
        <strain evidence="5 6">DSM 10617</strain>
    </source>
</reference>
<sequence length="936" mass="101229">MTSDSQHSHSHSASNGTSQGTSHGTTPPQACDIDTVLASERLWLGLGHDADGKPEPLSALCLSGGGIRSATFSLGVLQGLARRGELGRFHYLSTVSGGGYIGSWLSSWVRHRSLADVTGALAGGEPGSRAEPEPLHRLRACANYLSPVRGLSTDSLSLAAIFLRNLTLHWLVLLPLLAAALLLPRLMMAMVNGYAVPAWLQSGALWAGTGLLIMAIAYMVADLPGEMPPKDPPNRARRYCLGALLGAAVLLSWSARWQVVSPEDGMARLMLYSVIAHALAVVIGLVWRRQRGQGMRRHGRLILLLDLGFMVASGVAGGVVLYGVVIQGAKLSAAWYATLSVPALLVVFWIGMTCHVGLSARCTSEDDREWWARAAAWWLGAGLAWLLAAIVVLHLPMWLLETEPMRLGLGPQTAGVGAALIGLVTTLAGYWSQHGAAVRNRAQTLMEATGTRLLDLGALISTLALVLAMSYALSCSLRLADAVVRTGQLDASVAGALAWLDEATQEAAEQATKVDTKEDTKVDTKEATTAATKDATPLSLRAATTYQTVLEESDINLLLPAIVLLALAGLAMSAVVGVNTFSLHNMYGNRLQRAFLGATRAQRRPHWFTGFDPKDNILLADLAHPSEGPRAPDERRLLPVINVALNLVKPSGGRLEWQQRKAASFTMTPLHCGNDRLGYAPTWQYGGRTGLTLGRAMTISGAAASPNMGYHTSTLVAFLMTFFNARLGWWLPNPRSAKHRLWRQQEPLFGLPNLLREASGATSEDRDFVYLSDGGHFENLGLYEMVRRHCAHIVVVDAGCDPHYRYDDLHEAIRKVRVDFGVEIVFDPEHPLPRPEAGKTLDPAAHAIAQATIDYSRVPCPPGQTPPPNGTLVYIKPVLTGREPLDVLHYAQTHAKPGKAFPHQSTADQFFDEGQFESYRRLGEWVVMDEARPAGQ</sequence>
<proteinExistence type="predicted"/>
<feature type="transmembrane region" description="Helical" evidence="3">
    <location>
        <begin position="299"/>
        <end position="322"/>
    </location>
</feature>
<keyword evidence="3" id="KW-0472">Membrane</keyword>
<dbReference type="Proteomes" id="UP000293433">
    <property type="component" value="Unassembled WGS sequence"/>
</dbReference>
<dbReference type="GO" id="GO:0005829">
    <property type="term" value="C:cytosol"/>
    <property type="evidence" value="ECO:0007669"/>
    <property type="project" value="TreeGrafter"/>
</dbReference>
<dbReference type="GO" id="GO:0046475">
    <property type="term" value="P:glycerophospholipid catabolic process"/>
    <property type="evidence" value="ECO:0007669"/>
    <property type="project" value="TreeGrafter"/>
</dbReference>
<dbReference type="Pfam" id="PF01734">
    <property type="entry name" value="Patatin"/>
    <property type="match status" value="1"/>
</dbReference>
<keyword evidence="6" id="KW-1185">Reference proteome</keyword>
<keyword evidence="3" id="KW-0812">Transmembrane</keyword>
<feature type="transmembrane region" description="Helical" evidence="3">
    <location>
        <begin position="334"/>
        <end position="358"/>
    </location>
</feature>
<feature type="transmembrane region" description="Helical" evidence="3">
    <location>
        <begin position="453"/>
        <end position="473"/>
    </location>
</feature>
<keyword evidence="1" id="KW-0443">Lipid metabolism</keyword>
<feature type="transmembrane region" description="Helical" evidence="3">
    <location>
        <begin position="370"/>
        <end position="393"/>
    </location>
</feature>
<dbReference type="RefSeq" id="WP_207224747.1">
    <property type="nucleotide sequence ID" value="NZ_SGWV01000007.1"/>
</dbReference>
<feature type="transmembrane region" description="Helical" evidence="3">
    <location>
        <begin position="166"/>
        <end position="186"/>
    </location>
</feature>
<feature type="transmembrane region" description="Helical" evidence="3">
    <location>
        <begin position="557"/>
        <end position="583"/>
    </location>
</feature>
<dbReference type="EMBL" id="SGWV01000007">
    <property type="protein sequence ID" value="RZS58189.1"/>
    <property type="molecule type" value="Genomic_DNA"/>
</dbReference>
<organism evidence="5 6">
    <name type="scientific">Sphaerotilus mobilis</name>
    <dbReference type="NCBI Taxonomy" id="47994"/>
    <lineage>
        <taxon>Bacteria</taxon>
        <taxon>Pseudomonadati</taxon>
        <taxon>Pseudomonadota</taxon>
        <taxon>Betaproteobacteria</taxon>
        <taxon>Burkholderiales</taxon>
        <taxon>Sphaerotilaceae</taxon>
        <taxon>Sphaerotilus</taxon>
    </lineage>
</organism>